<proteinExistence type="predicted"/>
<gene>
    <name evidence="1" type="ORF">A2664_02935</name>
</gene>
<name>A0A1G2M3X3_9BACT</name>
<dbReference type="Proteomes" id="UP000178873">
    <property type="component" value="Unassembled WGS sequence"/>
</dbReference>
<protein>
    <submittedName>
        <fullName evidence="1">Uncharacterized protein</fullName>
    </submittedName>
</protein>
<dbReference type="AlphaFoldDB" id="A0A1G2M3X3"/>
<evidence type="ECO:0000313" key="1">
    <source>
        <dbReference type="EMBL" id="OHA18568.1"/>
    </source>
</evidence>
<dbReference type="EMBL" id="MHRF01000004">
    <property type="protein sequence ID" value="OHA18568.1"/>
    <property type="molecule type" value="Genomic_DNA"/>
</dbReference>
<organism evidence="1 2">
    <name type="scientific">Candidatus Taylorbacteria bacterium RIFCSPHIGHO2_01_FULL_46_22b</name>
    <dbReference type="NCBI Taxonomy" id="1802301"/>
    <lineage>
        <taxon>Bacteria</taxon>
        <taxon>Candidatus Tayloriibacteriota</taxon>
    </lineage>
</organism>
<sequence>MIRRFRWLWKKTDQPSDWPITPVFEPRQRGAESEHADETENFAGCLHCGRFRIFVEDNEIDRTQQ</sequence>
<reference evidence="1 2" key="1">
    <citation type="journal article" date="2016" name="Nat. Commun.">
        <title>Thousands of microbial genomes shed light on interconnected biogeochemical processes in an aquifer system.</title>
        <authorList>
            <person name="Anantharaman K."/>
            <person name="Brown C.T."/>
            <person name="Hug L.A."/>
            <person name="Sharon I."/>
            <person name="Castelle C.J."/>
            <person name="Probst A.J."/>
            <person name="Thomas B.C."/>
            <person name="Singh A."/>
            <person name="Wilkins M.J."/>
            <person name="Karaoz U."/>
            <person name="Brodie E.L."/>
            <person name="Williams K.H."/>
            <person name="Hubbard S.S."/>
            <person name="Banfield J.F."/>
        </authorList>
    </citation>
    <scope>NUCLEOTIDE SEQUENCE [LARGE SCALE GENOMIC DNA]</scope>
</reference>
<accession>A0A1G2M3X3</accession>
<comment type="caution">
    <text evidence="1">The sequence shown here is derived from an EMBL/GenBank/DDBJ whole genome shotgun (WGS) entry which is preliminary data.</text>
</comment>
<evidence type="ECO:0000313" key="2">
    <source>
        <dbReference type="Proteomes" id="UP000178873"/>
    </source>
</evidence>